<protein>
    <submittedName>
        <fullName evidence="1">Uncharacterized protein</fullName>
    </submittedName>
</protein>
<comment type="caution">
    <text evidence="1">The sequence shown here is derived from an EMBL/GenBank/DDBJ whole genome shotgun (WGS) entry which is preliminary data.</text>
</comment>
<evidence type="ECO:0000313" key="2">
    <source>
        <dbReference type="Proteomes" id="UP000228680"/>
    </source>
</evidence>
<proteinExistence type="predicted"/>
<gene>
    <name evidence="1" type="ORF">CQS04_09180</name>
</gene>
<evidence type="ECO:0000313" key="1">
    <source>
        <dbReference type="EMBL" id="PJK16082.1"/>
    </source>
</evidence>
<dbReference type="AlphaFoldDB" id="A0A2M9EXZ1"/>
<keyword evidence="2" id="KW-1185">Reference proteome</keyword>
<organism evidence="1 2">
    <name type="scientific">Chryseomicrobium excrementi</name>
    <dbReference type="NCBI Taxonomy" id="2041346"/>
    <lineage>
        <taxon>Bacteria</taxon>
        <taxon>Bacillati</taxon>
        <taxon>Bacillota</taxon>
        <taxon>Bacilli</taxon>
        <taxon>Bacillales</taxon>
        <taxon>Caryophanaceae</taxon>
        <taxon>Chryseomicrobium</taxon>
    </lineage>
</organism>
<reference evidence="1 2" key="1">
    <citation type="submission" date="2017-10" db="EMBL/GenBank/DDBJ databases">
        <title>Draft genome of Chryseomicrobium casticus sp. nov.</title>
        <authorList>
            <person name="Chakraborty R."/>
            <person name="Saha T."/>
        </authorList>
    </citation>
    <scope>NUCLEOTIDE SEQUENCE [LARGE SCALE GENOMIC DNA]</scope>
    <source>
        <strain evidence="1 2">ET03</strain>
    </source>
</reference>
<accession>A0A2M9EXZ1</accession>
<sequence length="73" mass="8246">MESSCERQKSPQKSFASIEAKSATIATPDFYKISRSAFSTSKKYFPGNNPISFDEMREITRVISTAMGNKMRK</sequence>
<dbReference type="EMBL" id="PCGR01000003">
    <property type="protein sequence ID" value="PJK16082.1"/>
    <property type="molecule type" value="Genomic_DNA"/>
</dbReference>
<dbReference type="Proteomes" id="UP000228680">
    <property type="component" value="Unassembled WGS sequence"/>
</dbReference>
<name>A0A2M9EXZ1_9BACL</name>